<evidence type="ECO:0000256" key="7">
    <source>
        <dbReference type="ARBA" id="ARBA00044542"/>
    </source>
</evidence>
<comment type="caution">
    <text evidence="9">The sequence shown here is derived from an EMBL/GenBank/DDBJ whole genome shotgun (WGS) entry which is preliminary data.</text>
</comment>
<dbReference type="InterPro" id="IPR027417">
    <property type="entry name" value="P-loop_NTPase"/>
</dbReference>
<evidence type="ECO:0000256" key="2">
    <source>
        <dbReference type="ARBA" id="ARBA00023125"/>
    </source>
</evidence>
<evidence type="ECO:0000256" key="6">
    <source>
        <dbReference type="ARBA" id="ARBA00034808"/>
    </source>
</evidence>
<evidence type="ECO:0000256" key="5">
    <source>
        <dbReference type="ARBA" id="ARBA00034617"/>
    </source>
</evidence>
<evidence type="ECO:0000313" key="10">
    <source>
        <dbReference type="Proteomes" id="UP001159427"/>
    </source>
</evidence>
<evidence type="ECO:0000259" key="8">
    <source>
        <dbReference type="PROSITE" id="PS51194"/>
    </source>
</evidence>
<keyword evidence="2" id="KW-0238">DNA-binding</keyword>
<dbReference type="SMART" id="SM00490">
    <property type="entry name" value="HELICc"/>
    <property type="match status" value="1"/>
</dbReference>
<dbReference type="EMBL" id="CALNXI010003906">
    <property type="protein sequence ID" value="CAH3194607.1"/>
    <property type="molecule type" value="Genomic_DNA"/>
</dbReference>
<dbReference type="Gene3D" id="3.40.50.300">
    <property type="entry name" value="P-loop containing nucleotide triphosphate hydrolases"/>
    <property type="match status" value="1"/>
</dbReference>
<evidence type="ECO:0000256" key="1">
    <source>
        <dbReference type="ARBA" id="ARBA00005446"/>
    </source>
</evidence>
<gene>
    <name evidence="9" type="ORF">PEVE_00028223</name>
</gene>
<dbReference type="InterPro" id="IPR001650">
    <property type="entry name" value="Helicase_C-like"/>
</dbReference>
<reference evidence="9 10" key="1">
    <citation type="submission" date="2022-05" db="EMBL/GenBank/DDBJ databases">
        <authorList>
            <consortium name="Genoscope - CEA"/>
            <person name="William W."/>
        </authorList>
    </citation>
    <scope>NUCLEOTIDE SEQUENCE [LARGE SCALE GENOMIC DNA]</scope>
</reference>
<organism evidence="9 10">
    <name type="scientific">Porites evermanni</name>
    <dbReference type="NCBI Taxonomy" id="104178"/>
    <lineage>
        <taxon>Eukaryota</taxon>
        <taxon>Metazoa</taxon>
        <taxon>Cnidaria</taxon>
        <taxon>Anthozoa</taxon>
        <taxon>Hexacorallia</taxon>
        <taxon>Scleractinia</taxon>
        <taxon>Fungiina</taxon>
        <taxon>Poritidae</taxon>
        <taxon>Porites</taxon>
    </lineage>
</organism>
<sequence length="235" mass="25815">MKLGQSGLYIDGESPKHERCLLGIYYSQTPQKHKDSVTSSFEGLSGNVRVVCASTSLSMGVDFKHVQYVVHYGPSKNLTSHLQEAGRAGRDGREAFHIKVYQGRHLVTCEPDVKAAVRKSPTSCCRIAFLESFDDKVCSILPLHSCCNVCHKKCKCAGSDCFIPIPIFDCERAPSTVDLEKSRTVSEDEILCLKDFLYEVKSSLSSESKVRMFDTTGVVGHGLSNALIETVVSNA</sequence>
<feature type="domain" description="Helicase C-terminal" evidence="8">
    <location>
        <begin position="1"/>
        <end position="141"/>
    </location>
</feature>
<evidence type="ECO:0000313" key="9">
    <source>
        <dbReference type="EMBL" id="CAH3194607.1"/>
    </source>
</evidence>
<proteinExistence type="inferred from homology"/>
<dbReference type="PANTHER" id="PTHR13710:SF153">
    <property type="entry name" value="RECQ-LIKE DNA HELICASE BLM"/>
    <property type="match status" value="1"/>
</dbReference>
<dbReference type="EC" id="5.6.2.4" evidence="6"/>
<keyword evidence="10" id="KW-1185">Reference proteome</keyword>
<dbReference type="PROSITE" id="PS51194">
    <property type="entry name" value="HELICASE_CTER"/>
    <property type="match status" value="1"/>
</dbReference>
<evidence type="ECO:0000256" key="3">
    <source>
        <dbReference type="ARBA" id="ARBA00023235"/>
    </source>
</evidence>
<name>A0ABN8SUR2_9CNID</name>
<dbReference type="SUPFAM" id="SSF52540">
    <property type="entry name" value="P-loop containing nucleoside triphosphate hydrolases"/>
    <property type="match status" value="1"/>
</dbReference>
<keyword evidence="3" id="KW-0413">Isomerase</keyword>
<evidence type="ECO:0000256" key="4">
    <source>
        <dbReference type="ARBA" id="ARBA00023242"/>
    </source>
</evidence>
<comment type="catalytic activity">
    <reaction evidence="5">
        <text>Couples ATP hydrolysis with the unwinding of duplex DNA by translocating in the 3'-5' direction.</text>
        <dbReference type="EC" id="5.6.2.4"/>
    </reaction>
</comment>
<comment type="similarity">
    <text evidence="1">Belongs to the helicase family. RecQ subfamily.</text>
</comment>
<dbReference type="Pfam" id="PF00271">
    <property type="entry name" value="Helicase_C"/>
    <property type="match status" value="1"/>
</dbReference>
<protein>
    <recommendedName>
        <fullName evidence="6">DNA 3'-5' helicase</fullName>
        <ecNumber evidence="6">5.6.2.4</ecNumber>
    </recommendedName>
    <alternativeName>
        <fullName evidence="7">DNA 3'-5' helicase BLM</fullName>
    </alternativeName>
</protein>
<keyword evidence="4" id="KW-0539">Nucleus</keyword>
<accession>A0ABN8SUR2</accession>
<dbReference type="Proteomes" id="UP001159427">
    <property type="component" value="Unassembled WGS sequence"/>
</dbReference>
<dbReference type="PANTHER" id="PTHR13710">
    <property type="entry name" value="DNA HELICASE RECQ FAMILY MEMBER"/>
    <property type="match status" value="1"/>
</dbReference>